<dbReference type="EMBL" id="ADBV01003715">
    <property type="protein sequence ID" value="EJW81362.1"/>
    <property type="molecule type" value="Genomic_DNA"/>
</dbReference>
<gene>
    <name evidence="1" type="ORF">WUBG_07729</name>
</gene>
<evidence type="ECO:0000313" key="1">
    <source>
        <dbReference type="EMBL" id="EJW81362.1"/>
    </source>
</evidence>
<protein>
    <recommendedName>
        <fullName evidence="3">SAP domain-containing protein</fullName>
    </recommendedName>
</protein>
<organism evidence="1 2">
    <name type="scientific">Wuchereria bancrofti</name>
    <dbReference type="NCBI Taxonomy" id="6293"/>
    <lineage>
        <taxon>Eukaryota</taxon>
        <taxon>Metazoa</taxon>
        <taxon>Ecdysozoa</taxon>
        <taxon>Nematoda</taxon>
        <taxon>Chromadorea</taxon>
        <taxon>Rhabditida</taxon>
        <taxon>Spirurina</taxon>
        <taxon>Spiruromorpha</taxon>
        <taxon>Filarioidea</taxon>
        <taxon>Onchocercidae</taxon>
        <taxon>Wuchereria</taxon>
    </lineage>
</organism>
<reference evidence="2" key="1">
    <citation type="submission" date="2012-08" db="EMBL/GenBank/DDBJ databases">
        <title>The Genome Sequence of Wuchereria bancrofti.</title>
        <authorList>
            <person name="Nutman T.B."/>
            <person name="Fink D.L."/>
            <person name="Russ C."/>
            <person name="Young S."/>
            <person name="Zeng Q."/>
            <person name="Koehrsen M."/>
            <person name="Alvarado L."/>
            <person name="Berlin A."/>
            <person name="Chapman S.B."/>
            <person name="Chen Z."/>
            <person name="Freedman E."/>
            <person name="Gellesch M."/>
            <person name="Goldberg J."/>
            <person name="Griggs A."/>
            <person name="Gujja S."/>
            <person name="Heilman E.R."/>
            <person name="Heiman D."/>
            <person name="Hepburn T."/>
            <person name="Howarth C."/>
            <person name="Jen D."/>
            <person name="Larson L."/>
            <person name="Lewis B."/>
            <person name="Mehta T."/>
            <person name="Park D."/>
            <person name="Pearson M."/>
            <person name="Roberts A."/>
            <person name="Saif S."/>
            <person name="Shea T."/>
            <person name="Shenoy N."/>
            <person name="Sisk P."/>
            <person name="Stolte C."/>
            <person name="Sykes S."/>
            <person name="Walk T."/>
            <person name="White J."/>
            <person name="Yandava C."/>
            <person name="Haas B."/>
            <person name="Henn M.R."/>
            <person name="Nusbaum C."/>
            <person name="Birren B."/>
        </authorList>
    </citation>
    <scope>NUCLEOTIDE SEQUENCE [LARGE SCALE GENOMIC DNA]</scope>
    <source>
        <strain evidence="2">NA</strain>
    </source>
</reference>
<name>J9EW37_WUCBA</name>
<sequence>MENKPMNLGTARNRISTLKYSQLRKIAKRYSVNANQKKEVLIMELSKVWPHSECNKENIIPKKTTESKVTLSCSSKSSLNDTLNQTFTIERDNDNDMDDVDLSTAKLTAAS</sequence>
<evidence type="ECO:0000313" key="2">
    <source>
        <dbReference type="Proteomes" id="UP000004810"/>
    </source>
</evidence>
<proteinExistence type="predicted"/>
<evidence type="ECO:0008006" key="3">
    <source>
        <dbReference type="Google" id="ProtNLM"/>
    </source>
</evidence>
<dbReference type="AlphaFoldDB" id="J9EW37"/>
<comment type="caution">
    <text evidence="1">The sequence shown here is derived from an EMBL/GenBank/DDBJ whole genome shotgun (WGS) entry which is preliminary data.</text>
</comment>
<accession>J9EW37</accession>
<dbReference type="Proteomes" id="UP000004810">
    <property type="component" value="Unassembled WGS sequence"/>
</dbReference>